<reference evidence="3 4" key="1">
    <citation type="submission" date="2024-02" db="EMBL/GenBank/DDBJ databases">
        <title>de novo genome assembly of Solanum bulbocastanum strain 11H21.</title>
        <authorList>
            <person name="Hosaka A.J."/>
        </authorList>
    </citation>
    <scope>NUCLEOTIDE SEQUENCE [LARGE SCALE GENOMIC DNA]</scope>
    <source>
        <tissue evidence="3">Young leaves</tissue>
    </source>
</reference>
<feature type="compositionally biased region" description="Basic and acidic residues" evidence="1">
    <location>
        <begin position="322"/>
        <end position="342"/>
    </location>
</feature>
<dbReference type="InterPro" id="IPR040256">
    <property type="entry name" value="At4g02000-like"/>
</dbReference>
<feature type="region of interest" description="Disordered" evidence="1">
    <location>
        <begin position="202"/>
        <end position="343"/>
    </location>
</feature>
<dbReference type="Proteomes" id="UP001371456">
    <property type="component" value="Unassembled WGS sequence"/>
</dbReference>
<dbReference type="EMBL" id="JBANQN010000005">
    <property type="protein sequence ID" value="KAK6789050.1"/>
    <property type="molecule type" value="Genomic_DNA"/>
</dbReference>
<dbReference type="PANTHER" id="PTHR31286:SF164">
    <property type="entry name" value="ZINC FINGER, CCHC-TYPE"/>
    <property type="match status" value="1"/>
</dbReference>
<evidence type="ECO:0000313" key="4">
    <source>
        <dbReference type="Proteomes" id="UP001371456"/>
    </source>
</evidence>
<protein>
    <recommendedName>
        <fullName evidence="2">DUF4283 domain-containing protein</fullName>
    </recommendedName>
</protein>
<feature type="compositionally biased region" description="Low complexity" evidence="1">
    <location>
        <begin position="240"/>
        <end position="255"/>
    </location>
</feature>
<comment type="caution">
    <text evidence="3">The sequence shown here is derived from an EMBL/GenBank/DDBJ whole genome shotgun (WGS) entry which is preliminary data.</text>
</comment>
<evidence type="ECO:0000313" key="3">
    <source>
        <dbReference type="EMBL" id="KAK6789050.1"/>
    </source>
</evidence>
<feature type="compositionally biased region" description="Basic and acidic residues" evidence="1">
    <location>
        <begin position="288"/>
        <end position="299"/>
    </location>
</feature>
<feature type="compositionally biased region" description="Basic and acidic residues" evidence="1">
    <location>
        <begin position="269"/>
        <end position="280"/>
    </location>
</feature>
<proteinExistence type="predicted"/>
<feature type="compositionally biased region" description="Polar residues" evidence="1">
    <location>
        <begin position="310"/>
        <end position="321"/>
    </location>
</feature>
<evidence type="ECO:0000259" key="2">
    <source>
        <dbReference type="Pfam" id="PF14111"/>
    </source>
</evidence>
<sequence length="377" mass="44066">MAEEYRLTIVGRFLKVRSQIDRIRSTFKELIPTRGSVKIGVYDNHNMFLDFTNDDDFNLVWFKRVIEMEGLQMWLQKWTPHFKPKGDIPIAPVWLLLPGFPFHMHSWHYVKQIVSSIGTPLAMDVVMNGRTRPSMAKVRVGIDLLKSHPENVWIGLEDEESPLRGYYQKLEYENIPKYCKHCRKLGHKVMNCQVLEKIRSNEAKEEKDKKKKSVNITQGGVDANRGKQKQNENNQRMERNSGGNETKNNNKGNHNLQDKHQKRKKQRQNKQDHEKEEETGKQQTPESENERQPDGHTEAENNNNQLNYNGTKQKNPMSPNSSEEKVENTYRNEELVEKEQPRIKFISKSTSLPTKIKNQEPLQLAVELNNEQVVDQP</sequence>
<gene>
    <name evidence="3" type="ORF">RDI58_012849</name>
</gene>
<organism evidence="3 4">
    <name type="scientific">Solanum bulbocastanum</name>
    <name type="common">Wild potato</name>
    <dbReference type="NCBI Taxonomy" id="147425"/>
    <lineage>
        <taxon>Eukaryota</taxon>
        <taxon>Viridiplantae</taxon>
        <taxon>Streptophyta</taxon>
        <taxon>Embryophyta</taxon>
        <taxon>Tracheophyta</taxon>
        <taxon>Spermatophyta</taxon>
        <taxon>Magnoliopsida</taxon>
        <taxon>eudicotyledons</taxon>
        <taxon>Gunneridae</taxon>
        <taxon>Pentapetalae</taxon>
        <taxon>asterids</taxon>
        <taxon>lamiids</taxon>
        <taxon>Solanales</taxon>
        <taxon>Solanaceae</taxon>
        <taxon>Solanoideae</taxon>
        <taxon>Solaneae</taxon>
        <taxon>Solanum</taxon>
    </lineage>
</organism>
<keyword evidence="4" id="KW-1185">Reference proteome</keyword>
<feature type="domain" description="DUF4283" evidence="2">
    <location>
        <begin position="2"/>
        <end position="85"/>
    </location>
</feature>
<dbReference type="InterPro" id="IPR025558">
    <property type="entry name" value="DUF4283"/>
</dbReference>
<dbReference type="Pfam" id="PF14111">
    <property type="entry name" value="DUF4283"/>
    <property type="match status" value="1"/>
</dbReference>
<accession>A0AAN8TJP7</accession>
<name>A0AAN8TJP7_SOLBU</name>
<dbReference type="PANTHER" id="PTHR31286">
    <property type="entry name" value="GLYCINE-RICH CELL WALL STRUCTURAL PROTEIN 1.8-LIKE"/>
    <property type="match status" value="1"/>
</dbReference>
<evidence type="ECO:0000256" key="1">
    <source>
        <dbReference type="SAM" id="MobiDB-lite"/>
    </source>
</evidence>
<dbReference type="AlphaFoldDB" id="A0AAN8TJP7"/>